<sequence>MRGALRVGTPSRSIHQGKNLCQCFRPPQHERIVHAQEVPLLFKFDVKYVYWHYKNVK</sequence>
<proteinExistence type="predicted"/>
<reference evidence="1 2" key="1">
    <citation type="submission" date="2015-11" db="EMBL/GenBank/DDBJ databases">
        <title>Genomic analysis of 38 Legionella species identifies large and diverse effector repertoires.</title>
        <authorList>
            <person name="Burstein D."/>
            <person name="Amaro F."/>
            <person name="Zusman T."/>
            <person name="Lifshitz Z."/>
            <person name="Cohen O."/>
            <person name="Gilbert J.A."/>
            <person name="Pupko T."/>
            <person name="Shuman H.A."/>
            <person name="Segal G."/>
        </authorList>
    </citation>
    <scope>NUCLEOTIDE SEQUENCE [LARGE SCALE GENOMIC DNA]</scope>
    <source>
        <strain evidence="1 2">ATCC 49655</strain>
    </source>
</reference>
<comment type="caution">
    <text evidence="1">The sequence shown here is derived from an EMBL/GenBank/DDBJ whole genome shotgun (WGS) entry which is preliminary data.</text>
</comment>
<protein>
    <submittedName>
        <fullName evidence="1">Uncharacterized protein</fullName>
    </submittedName>
</protein>
<keyword evidence="2" id="KW-1185">Reference proteome</keyword>
<evidence type="ECO:0000313" key="2">
    <source>
        <dbReference type="Proteomes" id="UP000054600"/>
    </source>
</evidence>
<gene>
    <name evidence="1" type="ORF">Lsha_0981</name>
</gene>
<accession>A0A0W0Z0H2</accession>
<organism evidence="1 2">
    <name type="scientific">Legionella shakespearei DSM 23087</name>
    <dbReference type="NCBI Taxonomy" id="1122169"/>
    <lineage>
        <taxon>Bacteria</taxon>
        <taxon>Pseudomonadati</taxon>
        <taxon>Pseudomonadota</taxon>
        <taxon>Gammaproteobacteria</taxon>
        <taxon>Legionellales</taxon>
        <taxon>Legionellaceae</taxon>
        <taxon>Legionella</taxon>
    </lineage>
</organism>
<name>A0A0W0Z0H2_9GAMM</name>
<dbReference type="PATRIC" id="fig|1122169.6.peg.1134"/>
<dbReference type="Proteomes" id="UP000054600">
    <property type="component" value="Unassembled WGS sequence"/>
</dbReference>
<evidence type="ECO:0000313" key="1">
    <source>
        <dbReference type="EMBL" id="KTD62628.1"/>
    </source>
</evidence>
<dbReference type="AlphaFoldDB" id="A0A0W0Z0H2"/>
<dbReference type="EMBL" id="LNYW01000032">
    <property type="protein sequence ID" value="KTD62628.1"/>
    <property type="molecule type" value="Genomic_DNA"/>
</dbReference>